<dbReference type="InterPro" id="IPR035919">
    <property type="entry name" value="EAL_sf"/>
</dbReference>
<reference evidence="2 3" key="1">
    <citation type="submission" date="2016-10" db="EMBL/GenBank/DDBJ databases">
        <authorList>
            <person name="Varghese N."/>
            <person name="Submissions S."/>
        </authorList>
    </citation>
    <scope>NUCLEOTIDE SEQUENCE [LARGE SCALE GENOMIC DNA]</scope>
    <source>
        <strain evidence="2 3">CIP 109853</strain>
    </source>
</reference>
<gene>
    <name evidence="2" type="ORF">SAMN05216600_1233</name>
</gene>
<organism evidence="2 3">
    <name type="scientific">Pseudomonas cuatrocienegasensis</name>
    <dbReference type="NCBI Taxonomy" id="543360"/>
    <lineage>
        <taxon>Bacteria</taxon>
        <taxon>Pseudomonadati</taxon>
        <taxon>Pseudomonadota</taxon>
        <taxon>Gammaproteobacteria</taxon>
        <taxon>Pseudomonadales</taxon>
        <taxon>Pseudomonadaceae</taxon>
        <taxon>Pseudomonas</taxon>
    </lineage>
</organism>
<dbReference type="EMBL" id="FOFP01000023">
    <property type="protein sequence ID" value="SER32890.1"/>
    <property type="molecule type" value="Genomic_DNA"/>
</dbReference>
<sequence>MLTNFRHPSADECVEHKRIRFFYAELQRGQFLLHYQPVVSTQALQPLYGEGLLRYCNSVLGFNPFSLLEDYGVMRHLDHCVVQHLIATLQANPDLHLGCNISAQSATFDEGWERTLATLAAAPQLAARLIIEITESTAFSNIAHAVDFVRRLQGVGCRVAVDDFGSGFGTLEFIQKCQPDIIKVDQGYVRRARDQALSEKTLEHLVGLCRTLAPVVVVEGIETIGDHALVLRAGGEWGQGYLFGHPSATPDGLADNLPIAG</sequence>
<protein>
    <submittedName>
        <fullName evidence="2">EAL domain, c-di-GMP-specific phosphodiesterase class I (Or its enzymatically inactive variant)</fullName>
    </submittedName>
</protein>
<dbReference type="RefSeq" id="WP_069521989.1">
    <property type="nucleotide sequence ID" value="NZ_FOFP01000023.1"/>
</dbReference>
<comment type="caution">
    <text evidence="2">The sequence shown here is derived from an EMBL/GenBank/DDBJ whole genome shotgun (WGS) entry which is preliminary data.</text>
</comment>
<dbReference type="InterPro" id="IPR001633">
    <property type="entry name" value="EAL_dom"/>
</dbReference>
<dbReference type="SMART" id="SM00052">
    <property type="entry name" value="EAL"/>
    <property type="match status" value="1"/>
</dbReference>
<evidence type="ECO:0000313" key="2">
    <source>
        <dbReference type="EMBL" id="SER32890.1"/>
    </source>
</evidence>
<name>A0ABY1BPR0_9PSED</name>
<dbReference type="PROSITE" id="PS50883">
    <property type="entry name" value="EAL"/>
    <property type="match status" value="1"/>
</dbReference>
<dbReference type="SUPFAM" id="SSF141868">
    <property type="entry name" value="EAL domain-like"/>
    <property type="match status" value="1"/>
</dbReference>
<feature type="domain" description="EAL" evidence="1">
    <location>
        <begin position="15"/>
        <end position="260"/>
    </location>
</feature>
<evidence type="ECO:0000259" key="1">
    <source>
        <dbReference type="PROSITE" id="PS50883"/>
    </source>
</evidence>
<proteinExistence type="predicted"/>
<accession>A0ABY1BPR0</accession>
<dbReference type="PANTHER" id="PTHR33121">
    <property type="entry name" value="CYCLIC DI-GMP PHOSPHODIESTERASE PDEF"/>
    <property type="match status" value="1"/>
</dbReference>
<dbReference type="Pfam" id="PF00563">
    <property type="entry name" value="EAL"/>
    <property type="match status" value="1"/>
</dbReference>
<dbReference type="Proteomes" id="UP000198512">
    <property type="component" value="Unassembled WGS sequence"/>
</dbReference>
<dbReference type="InterPro" id="IPR050706">
    <property type="entry name" value="Cyclic-di-GMP_PDE-like"/>
</dbReference>
<dbReference type="CDD" id="cd01948">
    <property type="entry name" value="EAL"/>
    <property type="match status" value="1"/>
</dbReference>
<evidence type="ECO:0000313" key="3">
    <source>
        <dbReference type="Proteomes" id="UP000198512"/>
    </source>
</evidence>
<keyword evidence="3" id="KW-1185">Reference proteome</keyword>
<dbReference type="Gene3D" id="3.20.20.450">
    <property type="entry name" value="EAL domain"/>
    <property type="match status" value="1"/>
</dbReference>
<dbReference type="PANTHER" id="PTHR33121:SF23">
    <property type="entry name" value="CYCLIC DI-GMP PHOSPHODIESTERASE PDEB"/>
    <property type="match status" value="1"/>
</dbReference>